<dbReference type="InterPro" id="IPR038309">
    <property type="entry name" value="Rsd/AlgQ_sf"/>
</dbReference>
<reference evidence="5" key="1">
    <citation type="submission" date="2016-11" db="EMBL/GenBank/DDBJ databases">
        <authorList>
            <person name="Varghese N."/>
            <person name="Submissions S."/>
        </authorList>
    </citation>
    <scope>NUCLEOTIDE SEQUENCE [LARGE SCALE GENOMIC DNA]</scope>
    <source>
        <strain evidence="5">CGMCC 1.8995</strain>
    </source>
</reference>
<evidence type="ECO:0000256" key="3">
    <source>
        <dbReference type="RuleBase" id="RU004409"/>
    </source>
</evidence>
<keyword evidence="5" id="KW-1185">Reference proteome</keyword>
<proteinExistence type="inferred from homology"/>
<dbReference type="InterPro" id="IPR007448">
    <property type="entry name" value="Sigma70_reg_Rsd_AlgQ"/>
</dbReference>
<protein>
    <submittedName>
        <fullName evidence="4">Regulator of sigma D</fullName>
    </submittedName>
</protein>
<dbReference type="EMBL" id="FQWD01000001">
    <property type="protein sequence ID" value="SHF73727.1"/>
    <property type="molecule type" value="Genomic_DNA"/>
</dbReference>
<dbReference type="AlphaFoldDB" id="A0A1M5E3B9"/>
<keyword evidence="1 3" id="KW-0805">Transcription regulation</keyword>
<evidence type="ECO:0000256" key="2">
    <source>
        <dbReference type="ARBA" id="ARBA00023163"/>
    </source>
</evidence>
<name>A0A1M5E3B9_9ALTE</name>
<organism evidence="4 5">
    <name type="scientific">Marisediminitalea aggregata</name>
    <dbReference type="NCBI Taxonomy" id="634436"/>
    <lineage>
        <taxon>Bacteria</taxon>
        <taxon>Pseudomonadati</taxon>
        <taxon>Pseudomonadota</taxon>
        <taxon>Gammaproteobacteria</taxon>
        <taxon>Alteromonadales</taxon>
        <taxon>Alteromonadaceae</taxon>
        <taxon>Marisediminitalea</taxon>
    </lineage>
</organism>
<dbReference type="PIRSF" id="PIRSF016548">
    <property type="entry name" value="Rsd_AlgQ"/>
    <property type="match status" value="1"/>
</dbReference>
<dbReference type="NCBIfam" id="NF008723">
    <property type="entry name" value="PRK11718.1"/>
    <property type="match status" value="1"/>
</dbReference>
<dbReference type="OrthoDB" id="5567237at2"/>
<dbReference type="Gene3D" id="1.20.120.1370">
    <property type="entry name" value="Regulator of RNA polymerase sigma(70) subunit, domain 4"/>
    <property type="match status" value="1"/>
</dbReference>
<keyword evidence="2 3" id="KW-0804">Transcription</keyword>
<gene>
    <name evidence="4" type="ORF">SAMN05216361_0237</name>
</gene>
<dbReference type="Proteomes" id="UP000184520">
    <property type="component" value="Unassembled WGS sequence"/>
</dbReference>
<evidence type="ECO:0000313" key="4">
    <source>
        <dbReference type="EMBL" id="SHF73727.1"/>
    </source>
</evidence>
<dbReference type="Pfam" id="PF04353">
    <property type="entry name" value="Rsd_AlgQ"/>
    <property type="match status" value="1"/>
</dbReference>
<dbReference type="STRING" id="634436.SAMN05216361_0237"/>
<evidence type="ECO:0000313" key="5">
    <source>
        <dbReference type="Proteomes" id="UP000184520"/>
    </source>
</evidence>
<accession>A0A1M5E3B9</accession>
<dbReference type="GO" id="GO:0006355">
    <property type="term" value="P:regulation of DNA-templated transcription"/>
    <property type="evidence" value="ECO:0007669"/>
    <property type="project" value="InterPro"/>
</dbReference>
<evidence type="ECO:0000256" key="1">
    <source>
        <dbReference type="ARBA" id="ARBA00023015"/>
    </source>
</evidence>
<dbReference type="RefSeq" id="WP_073316701.1">
    <property type="nucleotide sequence ID" value="NZ_FQWD01000001.1"/>
</dbReference>
<sequence>MLNQVEVAKQRWGGANNTIDGWLLGRKQLLIQYCELAGVNYQRRESLPDANEVSEFCTLLMDYLSAGHFEVYEMLVGDDTTGQQLKQRLYPLIAATTDQALDFNDSYADNFHPDHAMEFEQSIAKLGEALVERFELEDELIQHMHGLVQQPVTE</sequence>
<comment type="similarity">
    <text evidence="3">Belongs to the Rsd/AlgQ family.</text>
</comment>